<comment type="caution">
    <text evidence="3">The sequence shown here is derived from an EMBL/GenBank/DDBJ whole genome shotgun (WGS) entry which is preliminary data.</text>
</comment>
<dbReference type="Proteomes" id="UP000712281">
    <property type="component" value="Unassembled WGS sequence"/>
</dbReference>
<feature type="transmembrane region" description="Helical" evidence="2">
    <location>
        <begin position="1515"/>
        <end position="1536"/>
    </location>
</feature>
<dbReference type="Gene3D" id="3.40.50.1910">
    <property type="match status" value="3"/>
</dbReference>
<dbReference type="InterPro" id="IPR036045">
    <property type="entry name" value="Sec1-like_sf"/>
</dbReference>
<dbReference type="PANTHER" id="PTHR11679">
    <property type="entry name" value="VESICLE PROTEIN SORTING-ASSOCIATED"/>
    <property type="match status" value="1"/>
</dbReference>
<evidence type="ECO:0000256" key="1">
    <source>
        <dbReference type="ARBA" id="ARBA00009884"/>
    </source>
</evidence>
<dbReference type="Gene3D" id="3.90.830.10">
    <property type="entry name" value="Syntaxin Binding Protein 1, Chain A, domain 2"/>
    <property type="match status" value="3"/>
</dbReference>
<keyword evidence="2" id="KW-0812">Transmembrane</keyword>
<gene>
    <name evidence="3" type="ORF">F2Q68_00045415</name>
</gene>
<dbReference type="Gene3D" id="1.25.40.60">
    <property type="match status" value="2"/>
</dbReference>
<dbReference type="InterPro" id="IPR027482">
    <property type="entry name" value="Sec1-like_dom2"/>
</dbReference>
<sequence length="1673" mass="191126">MLMLQDISGMKRFSSYSTPKRFNLRPTSENIQKLRYQLANPRFGEHHLFFLQSVGRILRLARGCTASSDFVAGDPYHLTLNMASNHLYMLPAVVDPSGLQRYSDRVVDGIAAVFLALKRRPVIRYQRTSDTAKRIAHETATLPDNISAPNLRLEARLGVEDISGMKRFSSYSAPKRAASERSFPCGDDRFNLRPTSANIQKLRYQLANPRFGEHHLFFLQSVGRILRLARGCTASSGLLHYEFYADFVAGDPYHFTLNMPSTHLYMLPAVVDPSGLQRYSDRVVDGIAAVFLALKRRPVIRYQRTSDTAKRIAHETATATPLPDQWTYQAMVHELIGLHDNKVDLRFIGSLPKDQQVVIILQYRDAYKWFYWMMRRQRFKDWSDFKKQLLARFGPAMCCSTVDVNVKDESTVLSEGVHETEVEKHSTTVEEASLTSVAKVHQKDLVCEIVPETDMVKQTVTVEVNLTEESPFRNEDVSADPETEETNPYVEEVSMSSGDSLVHALSSPEIMSKKDLFPETGHEEELSEETVLTEEELIFYEDSHGIQLDVGNALVRVSNLRSLYGCSNVSEKSEAHHVFQQMFCRKLFQRRKKWLSAKSWMFKFKDGKHTKALPRFVHKLMEEWFIMPQTKLLRQENLSFAEEGSGVEVKGIFAKFIRFKNDWFRMNVMKVAEHGKKSHGLWQSHRVHQQVTHKRIWHTVVSREQKARAYDVLCDPLSACVRERWFYHQNKMHFFKSNMYENFGDIGMNIKRMVDDFQQVAKSNQNIQTVEDMARFVDNYPEYKKMQGNVSKHVTLVTEMSKLVEARKLMLVSQTEQDLACNGGQGAAYEAVTDLLNNESVSDIDRLRLVMLYALRYEKENPVQLMQLFNKLASRSPNYKPGLVQFLLKQAGVEKRTGDLFGNRDLMNIARNMARGLKGVENVYTQDQPPVSNNGEHNQREITRCGLTFCWRSFSTGTGDYEMWTNLLLEIIFNRDGKQCEHCVFTVRAASERSVLVESMSHLKAVYFIRPTSENIQKLRYQLANPRFGEHHFFLQLKDTQIHILADSDEHEAVQQVQRYSDRVVDGTAGVFLALKLRPVIRYQRTYDTAKRIAHETAKLMYQHESGLFDFRRTESSPLLLVIDKRDDPVTPLLNQWTYQAMVHELTGLEDNKVDVRAIGSLSKDQQVEVVLSSEQDAFFKANMYENFGDIGMNIKRMVDDFQQVAKSNKNIQTRTWPDLLTATLSTKKMQGNVSKHVTLVTEMSKLVEARKLMLVSQTEQDLACNGGQGAAYEAVTDLLNNESVSDIDRLRLVMLYALRYEKENPVQLMQLFNKLASRSPKYKPGLVQFLLKQAGVEKCTGDLFGNRDLMNLARNMARGIKGVENVYTQHQPLLFQTMESITRGRLRDVDYPFVGDHFQQGRPQEVVIFMVGGTTYEESRSVALQNATNSGIRFIFGGTALLNSKSINTVYYMAAFATMILAIPVLLREGNGIMSWFEAHPSPWSAVIIIFSSGVLAFRLNFSIFHVILSTTAVTFKVAGNLKVVVAVLVSWLIFRNPISYMNAVGCGITLVGCTFYGYVRHMLSPGTPRTPRTPRNKMELLPLVNNDKLVGKVYSVFTIHCYVTSSPILDSENTIFFSNLLKDTQSHILADSDEHEAVQQVQGVENVYTQHQPLLFQTMESITRGSLRDVD</sequence>
<dbReference type="InterPro" id="IPR043127">
    <property type="entry name" value="Sec-1-like_dom3a"/>
</dbReference>
<dbReference type="InterPro" id="IPR001619">
    <property type="entry name" value="Sec1-like"/>
</dbReference>
<feature type="transmembrane region" description="Helical" evidence="2">
    <location>
        <begin position="1542"/>
        <end position="1561"/>
    </location>
</feature>
<comment type="similarity">
    <text evidence="1">Belongs to the STXBP/unc-18/SEC1 family.</text>
</comment>
<evidence type="ECO:0000313" key="3">
    <source>
        <dbReference type="EMBL" id="KAF2607860.1"/>
    </source>
</evidence>
<dbReference type="EMBL" id="QGKW02000276">
    <property type="protein sequence ID" value="KAF2607860.1"/>
    <property type="molecule type" value="Genomic_DNA"/>
</dbReference>
<proteinExistence type="inferred from homology"/>
<dbReference type="SUPFAM" id="SSF56815">
    <property type="entry name" value="Sec1/munc18-like (SM) proteins"/>
    <property type="match status" value="4"/>
</dbReference>
<feature type="transmembrane region" description="Helical" evidence="2">
    <location>
        <begin position="1483"/>
        <end position="1503"/>
    </location>
</feature>
<protein>
    <recommendedName>
        <fullName evidence="5">Sugar phosphate transporter domain-containing protein</fullName>
    </recommendedName>
</protein>
<reference evidence="3" key="1">
    <citation type="submission" date="2019-12" db="EMBL/GenBank/DDBJ databases">
        <title>Genome sequencing and annotation of Brassica cretica.</title>
        <authorList>
            <person name="Studholme D.J."/>
            <person name="Sarris P.F."/>
        </authorList>
    </citation>
    <scope>NUCLEOTIDE SEQUENCE</scope>
    <source>
        <strain evidence="3">PFS-001/15</strain>
        <tissue evidence="3">Leaf</tissue>
    </source>
</reference>
<evidence type="ECO:0008006" key="5">
    <source>
        <dbReference type="Google" id="ProtNLM"/>
    </source>
</evidence>
<dbReference type="Pfam" id="PF00995">
    <property type="entry name" value="Sec1"/>
    <property type="match status" value="4"/>
</dbReference>
<accession>A0A8S9LIG7</accession>
<keyword evidence="2" id="KW-0472">Membrane</keyword>
<dbReference type="GO" id="GO:0016192">
    <property type="term" value="P:vesicle-mediated transport"/>
    <property type="evidence" value="ECO:0007669"/>
    <property type="project" value="InterPro"/>
</dbReference>
<evidence type="ECO:0000256" key="2">
    <source>
        <dbReference type="SAM" id="Phobius"/>
    </source>
</evidence>
<organism evidence="3 4">
    <name type="scientific">Brassica cretica</name>
    <name type="common">Mustard</name>
    <dbReference type="NCBI Taxonomy" id="69181"/>
    <lineage>
        <taxon>Eukaryota</taxon>
        <taxon>Viridiplantae</taxon>
        <taxon>Streptophyta</taxon>
        <taxon>Embryophyta</taxon>
        <taxon>Tracheophyta</taxon>
        <taxon>Spermatophyta</taxon>
        <taxon>Magnoliopsida</taxon>
        <taxon>eudicotyledons</taxon>
        <taxon>Gunneridae</taxon>
        <taxon>Pentapetalae</taxon>
        <taxon>rosids</taxon>
        <taxon>malvids</taxon>
        <taxon>Brassicales</taxon>
        <taxon>Brassicaceae</taxon>
        <taxon>Brassiceae</taxon>
        <taxon>Brassica</taxon>
    </lineage>
</organism>
<name>A0A8S9LIG7_BRACR</name>
<keyword evidence="2" id="KW-1133">Transmembrane helix</keyword>
<feature type="transmembrane region" description="Helical" evidence="2">
    <location>
        <begin position="1451"/>
        <end position="1468"/>
    </location>
</feature>
<evidence type="ECO:0000313" key="4">
    <source>
        <dbReference type="Proteomes" id="UP000712281"/>
    </source>
</evidence>